<feature type="transmembrane region" description="Helical" evidence="1">
    <location>
        <begin position="82"/>
        <end position="103"/>
    </location>
</feature>
<accession>A0A1H6IP12</accession>
<feature type="transmembrane region" description="Helical" evidence="1">
    <location>
        <begin position="23"/>
        <end position="43"/>
    </location>
</feature>
<feature type="transmembrane region" description="Helical" evidence="1">
    <location>
        <begin position="55"/>
        <end position="76"/>
    </location>
</feature>
<reference evidence="2 3" key="1">
    <citation type="submission" date="2016-10" db="EMBL/GenBank/DDBJ databases">
        <authorList>
            <person name="Varghese N."/>
            <person name="Submissions S."/>
        </authorList>
    </citation>
    <scope>NUCLEOTIDE SEQUENCE [LARGE SCALE GENOMIC DNA]</scope>
    <source>
        <strain evidence="2 3">WCP15</strain>
    </source>
</reference>
<keyword evidence="1" id="KW-1133">Transmembrane helix</keyword>
<gene>
    <name evidence="2" type="ORF">SAMN05216447_10438</name>
</gene>
<dbReference type="InterPro" id="IPR010540">
    <property type="entry name" value="CmpB_TMEM229"/>
</dbReference>
<dbReference type="Proteomes" id="UP000199135">
    <property type="component" value="Unassembled WGS sequence"/>
</dbReference>
<feature type="transmembrane region" description="Helical" evidence="1">
    <location>
        <begin position="124"/>
        <end position="142"/>
    </location>
</feature>
<keyword evidence="1" id="KW-0812">Transmembrane</keyword>
<name>A0A1H6IP12_9ACTN</name>
<evidence type="ECO:0000256" key="1">
    <source>
        <dbReference type="SAM" id="Phobius"/>
    </source>
</evidence>
<feature type="transmembrane region" description="Helical" evidence="1">
    <location>
        <begin position="162"/>
        <end position="183"/>
    </location>
</feature>
<protein>
    <submittedName>
        <fullName evidence="2">ABC-transporter type IV</fullName>
    </submittedName>
</protein>
<comment type="caution">
    <text evidence="2">The sequence shown here is derived from an EMBL/GenBank/DDBJ whole genome shotgun (WGS) entry which is preliminary data.</text>
</comment>
<sequence length="339" mass="37043">MPDSITSGAIVVRELPFGPDGLATLWLLFFGYCFLGWCAESAYCSVLERKLVNRGFLNGPYLPIYGSGALLGLLLMQDVQCVAVLFLVGGALSCALEFATSWVMEKAYHARWWDYSHLPLNLDGRVWVGGFFEFGVGVVLVAKVAQPLLSVPLLLMSQPARATLAALTALTFFADLAVTHVGLSGFRSKMDDLVGSMRSRAFALAQWAPAIPHVPSPSDAMDALSGYIPSRSDIASLVGWERIRELSLGRRLGAARRSLSRHMPDVSLPRINMPVPKIELSALIDAARNAQGEVAEHFSSALNAQEKRILGAFPSLRPSEYQSMIDDLYDAYRKHAGRQ</sequence>
<evidence type="ECO:0000313" key="2">
    <source>
        <dbReference type="EMBL" id="SEH50848.1"/>
    </source>
</evidence>
<evidence type="ECO:0000313" key="3">
    <source>
        <dbReference type="Proteomes" id="UP000199135"/>
    </source>
</evidence>
<proteinExistence type="predicted"/>
<keyword evidence="3" id="KW-1185">Reference proteome</keyword>
<dbReference type="EMBL" id="FNWT01000004">
    <property type="protein sequence ID" value="SEH50848.1"/>
    <property type="molecule type" value="Genomic_DNA"/>
</dbReference>
<organism evidence="2 3">
    <name type="scientific">Parafannyhessea umbonata</name>
    <dbReference type="NCBI Taxonomy" id="604330"/>
    <lineage>
        <taxon>Bacteria</taxon>
        <taxon>Bacillati</taxon>
        <taxon>Actinomycetota</taxon>
        <taxon>Coriobacteriia</taxon>
        <taxon>Coriobacteriales</taxon>
        <taxon>Atopobiaceae</taxon>
        <taxon>Parafannyhessea</taxon>
    </lineage>
</organism>
<keyword evidence="1" id="KW-0472">Membrane</keyword>
<dbReference type="Pfam" id="PF06541">
    <property type="entry name" value="ABC_trans_CmpB"/>
    <property type="match status" value="1"/>
</dbReference>
<dbReference type="RefSeq" id="WP_078687536.1">
    <property type="nucleotide sequence ID" value="NZ_FNWT01000004.1"/>
</dbReference>